<dbReference type="EMBL" id="BAAARN010000001">
    <property type="protein sequence ID" value="GAA2735071.1"/>
    <property type="molecule type" value="Genomic_DNA"/>
</dbReference>
<evidence type="ECO:0000259" key="5">
    <source>
        <dbReference type="PROSITE" id="PS50110"/>
    </source>
</evidence>
<dbReference type="PROSITE" id="PS50043">
    <property type="entry name" value="HTH_LUXR_2"/>
    <property type="match status" value="1"/>
</dbReference>
<organism evidence="6 7">
    <name type="scientific">Pedococcus aerophilus</name>
    <dbReference type="NCBI Taxonomy" id="436356"/>
    <lineage>
        <taxon>Bacteria</taxon>
        <taxon>Bacillati</taxon>
        <taxon>Actinomycetota</taxon>
        <taxon>Actinomycetes</taxon>
        <taxon>Micrococcales</taxon>
        <taxon>Intrasporangiaceae</taxon>
        <taxon>Pedococcus</taxon>
    </lineage>
</organism>
<dbReference type="Pfam" id="PF00072">
    <property type="entry name" value="Response_reg"/>
    <property type="match status" value="1"/>
</dbReference>
<feature type="domain" description="Response regulatory" evidence="5">
    <location>
        <begin position="3"/>
        <end position="119"/>
    </location>
</feature>
<keyword evidence="2" id="KW-0238">DNA-binding</keyword>
<dbReference type="SUPFAM" id="SSF52172">
    <property type="entry name" value="CheY-like"/>
    <property type="match status" value="1"/>
</dbReference>
<keyword evidence="7" id="KW-1185">Reference proteome</keyword>
<dbReference type="InterPro" id="IPR001789">
    <property type="entry name" value="Sig_transdc_resp-reg_receiver"/>
</dbReference>
<dbReference type="RefSeq" id="WP_344192035.1">
    <property type="nucleotide sequence ID" value="NZ_BAAARN010000001.1"/>
</dbReference>
<proteinExistence type="predicted"/>
<dbReference type="SMART" id="SM00448">
    <property type="entry name" value="REC"/>
    <property type="match status" value="1"/>
</dbReference>
<dbReference type="PANTHER" id="PTHR43214">
    <property type="entry name" value="TWO-COMPONENT RESPONSE REGULATOR"/>
    <property type="match status" value="1"/>
</dbReference>
<reference evidence="7" key="1">
    <citation type="journal article" date="2019" name="Int. J. Syst. Evol. Microbiol.">
        <title>The Global Catalogue of Microorganisms (GCM) 10K type strain sequencing project: providing services to taxonomists for standard genome sequencing and annotation.</title>
        <authorList>
            <consortium name="The Broad Institute Genomics Platform"/>
            <consortium name="The Broad Institute Genome Sequencing Center for Infectious Disease"/>
            <person name="Wu L."/>
            <person name="Ma J."/>
        </authorList>
    </citation>
    <scope>NUCLEOTIDE SEQUENCE [LARGE SCALE GENOMIC DNA]</scope>
    <source>
        <strain evidence="7">JCM 16378</strain>
    </source>
</reference>
<dbReference type="SMART" id="SM00421">
    <property type="entry name" value="HTH_LUXR"/>
    <property type="match status" value="1"/>
</dbReference>
<dbReference type="InterPro" id="IPR058245">
    <property type="entry name" value="NreC/VraR/RcsB-like_REC"/>
</dbReference>
<feature type="domain" description="HTH luxR-type" evidence="4">
    <location>
        <begin position="138"/>
        <end position="203"/>
    </location>
</feature>
<evidence type="ECO:0000259" key="4">
    <source>
        <dbReference type="PROSITE" id="PS50043"/>
    </source>
</evidence>
<dbReference type="InterPro" id="IPR000792">
    <property type="entry name" value="Tscrpt_reg_LuxR_C"/>
</dbReference>
<dbReference type="Gene3D" id="3.40.50.2300">
    <property type="match status" value="1"/>
</dbReference>
<dbReference type="CDD" id="cd17535">
    <property type="entry name" value="REC_NarL-like"/>
    <property type="match status" value="1"/>
</dbReference>
<evidence type="ECO:0000313" key="7">
    <source>
        <dbReference type="Proteomes" id="UP001501326"/>
    </source>
</evidence>
<evidence type="ECO:0000256" key="1">
    <source>
        <dbReference type="ARBA" id="ARBA00022553"/>
    </source>
</evidence>
<accession>A0ABP6H5A8</accession>
<name>A0ABP6H5A8_9MICO</name>
<feature type="modified residue" description="4-aspartylphosphate" evidence="3">
    <location>
        <position position="54"/>
    </location>
</feature>
<comment type="caution">
    <text evidence="6">The sequence shown here is derived from an EMBL/GenBank/DDBJ whole genome shotgun (WGS) entry which is preliminary data.</text>
</comment>
<evidence type="ECO:0000256" key="2">
    <source>
        <dbReference type="ARBA" id="ARBA00023125"/>
    </source>
</evidence>
<keyword evidence="1 3" id="KW-0597">Phosphoprotein</keyword>
<sequence>MIRVLVVDDHAMVRSGLTALLEASGDITVVGQAQDGQVAVTQAREHQPDVVLMDLSMPVMDGAEATREVLTVAPESKVVVLTSFSDKARVSAALRSGAVGYQLKDGEPAELLAAVRAAAAGHAPLDPRVARVLLPTPGEQSGDGLSPREREVLRLVAQGLANKQIGRALGISERTVKAHLGRVFREIGVVDRTSAALWARDHLPDASL</sequence>
<dbReference type="InterPro" id="IPR039420">
    <property type="entry name" value="WalR-like"/>
</dbReference>
<dbReference type="CDD" id="cd06170">
    <property type="entry name" value="LuxR_C_like"/>
    <property type="match status" value="1"/>
</dbReference>
<evidence type="ECO:0000256" key="3">
    <source>
        <dbReference type="PROSITE-ProRule" id="PRU00169"/>
    </source>
</evidence>
<evidence type="ECO:0000313" key="6">
    <source>
        <dbReference type="EMBL" id="GAA2735071.1"/>
    </source>
</evidence>
<dbReference type="Proteomes" id="UP001501326">
    <property type="component" value="Unassembled WGS sequence"/>
</dbReference>
<protein>
    <submittedName>
        <fullName evidence="6">Response regulator transcription factor</fullName>
    </submittedName>
</protein>
<dbReference type="PROSITE" id="PS50110">
    <property type="entry name" value="RESPONSE_REGULATORY"/>
    <property type="match status" value="1"/>
</dbReference>
<dbReference type="InterPro" id="IPR016032">
    <property type="entry name" value="Sig_transdc_resp-reg_C-effctor"/>
</dbReference>
<dbReference type="InterPro" id="IPR011006">
    <property type="entry name" value="CheY-like_superfamily"/>
</dbReference>
<dbReference type="PRINTS" id="PR00038">
    <property type="entry name" value="HTHLUXR"/>
</dbReference>
<dbReference type="Pfam" id="PF00196">
    <property type="entry name" value="GerE"/>
    <property type="match status" value="1"/>
</dbReference>
<gene>
    <name evidence="6" type="ORF">GCM10009867_16580</name>
</gene>
<dbReference type="SUPFAM" id="SSF46894">
    <property type="entry name" value="C-terminal effector domain of the bipartite response regulators"/>
    <property type="match status" value="1"/>
</dbReference>